<sequence length="104" mass="11642">MLCYIPINVITALANSHVATGPGYALIAFIFLYGIIFSFCWAILQALYPAEVLNNEIRAKGMAFEGFVSGLAGFINTHATPVAIKRIGWKTYTIFLCRYVLYRR</sequence>
<dbReference type="InterPro" id="IPR036259">
    <property type="entry name" value="MFS_trans_sf"/>
</dbReference>
<keyword evidence="3 5" id="KW-1133">Transmembrane helix</keyword>
<keyword evidence="4 5" id="KW-0472">Membrane</keyword>
<evidence type="ECO:0000313" key="7">
    <source>
        <dbReference type="Proteomes" id="UP001175353"/>
    </source>
</evidence>
<evidence type="ECO:0000256" key="4">
    <source>
        <dbReference type="ARBA" id="ARBA00023136"/>
    </source>
</evidence>
<dbReference type="AlphaFoldDB" id="A0AAN6H406"/>
<dbReference type="InterPro" id="IPR050360">
    <property type="entry name" value="MFS_Sugar_Transporters"/>
</dbReference>
<evidence type="ECO:0000256" key="3">
    <source>
        <dbReference type="ARBA" id="ARBA00022989"/>
    </source>
</evidence>
<dbReference type="GO" id="GO:0005351">
    <property type="term" value="F:carbohydrate:proton symporter activity"/>
    <property type="evidence" value="ECO:0007669"/>
    <property type="project" value="TreeGrafter"/>
</dbReference>
<protein>
    <recommendedName>
        <fullName evidence="8">Major facilitator superfamily (MFS) profile domain-containing protein</fullName>
    </recommendedName>
</protein>
<dbReference type="SUPFAM" id="SSF103473">
    <property type="entry name" value="MFS general substrate transporter"/>
    <property type="match status" value="1"/>
</dbReference>
<accession>A0AAN6H406</accession>
<evidence type="ECO:0000256" key="5">
    <source>
        <dbReference type="SAM" id="Phobius"/>
    </source>
</evidence>
<organism evidence="6 7">
    <name type="scientific">Friedmanniomyces endolithicus</name>
    <dbReference type="NCBI Taxonomy" id="329885"/>
    <lineage>
        <taxon>Eukaryota</taxon>
        <taxon>Fungi</taxon>
        <taxon>Dikarya</taxon>
        <taxon>Ascomycota</taxon>
        <taxon>Pezizomycotina</taxon>
        <taxon>Dothideomycetes</taxon>
        <taxon>Dothideomycetidae</taxon>
        <taxon>Mycosphaerellales</taxon>
        <taxon>Teratosphaeriaceae</taxon>
        <taxon>Friedmanniomyces</taxon>
    </lineage>
</organism>
<reference evidence="6" key="1">
    <citation type="submission" date="2023-06" db="EMBL/GenBank/DDBJ databases">
        <title>Black Yeasts Isolated from many extreme environments.</title>
        <authorList>
            <person name="Coleine C."/>
            <person name="Stajich J.E."/>
            <person name="Selbmann L."/>
        </authorList>
    </citation>
    <scope>NUCLEOTIDE SEQUENCE</scope>
    <source>
        <strain evidence="6">CCFEE 5200</strain>
    </source>
</reference>
<evidence type="ECO:0008006" key="8">
    <source>
        <dbReference type="Google" id="ProtNLM"/>
    </source>
</evidence>
<dbReference type="Proteomes" id="UP001175353">
    <property type="component" value="Unassembled WGS sequence"/>
</dbReference>
<keyword evidence="7" id="KW-1185">Reference proteome</keyword>
<dbReference type="PANTHER" id="PTHR48022:SF79">
    <property type="entry name" value="LACTOSE PERMEASE, PUTATIVE (AFU_ORTHOLOGUE AFUA_6G01860)-RELATED"/>
    <property type="match status" value="1"/>
</dbReference>
<name>A0AAN6H406_9PEZI</name>
<dbReference type="InterPro" id="IPR005828">
    <property type="entry name" value="MFS_sugar_transport-like"/>
</dbReference>
<evidence type="ECO:0000256" key="1">
    <source>
        <dbReference type="ARBA" id="ARBA00004141"/>
    </source>
</evidence>
<dbReference type="Pfam" id="PF00083">
    <property type="entry name" value="Sugar_tr"/>
    <property type="match status" value="1"/>
</dbReference>
<comment type="caution">
    <text evidence="6">The sequence shown here is derived from an EMBL/GenBank/DDBJ whole genome shotgun (WGS) entry which is preliminary data.</text>
</comment>
<keyword evidence="2 5" id="KW-0812">Transmembrane</keyword>
<dbReference type="PANTHER" id="PTHR48022">
    <property type="entry name" value="PLASTIDIC GLUCOSE TRANSPORTER 4"/>
    <property type="match status" value="1"/>
</dbReference>
<dbReference type="EMBL" id="JAUJLE010000441">
    <property type="protein sequence ID" value="KAK0956290.1"/>
    <property type="molecule type" value="Genomic_DNA"/>
</dbReference>
<dbReference type="GO" id="GO:0016020">
    <property type="term" value="C:membrane"/>
    <property type="evidence" value="ECO:0007669"/>
    <property type="project" value="UniProtKB-SubCell"/>
</dbReference>
<comment type="subcellular location">
    <subcellularLocation>
        <location evidence="1">Membrane</location>
        <topology evidence="1">Multi-pass membrane protein</topology>
    </subcellularLocation>
</comment>
<dbReference type="Gene3D" id="1.20.1250.20">
    <property type="entry name" value="MFS general substrate transporter like domains"/>
    <property type="match status" value="1"/>
</dbReference>
<gene>
    <name evidence="6" type="ORF">LTR91_022446</name>
</gene>
<evidence type="ECO:0000256" key="2">
    <source>
        <dbReference type="ARBA" id="ARBA00022692"/>
    </source>
</evidence>
<proteinExistence type="predicted"/>
<evidence type="ECO:0000313" key="6">
    <source>
        <dbReference type="EMBL" id="KAK0956290.1"/>
    </source>
</evidence>
<feature type="transmembrane region" description="Helical" evidence="5">
    <location>
        <begin position="24"/>
        <end position="48"/>
    </location>
</feature>